<gene>
    <name evidence="2" type="ORF">KUTeg_023693</name>
</gene>
<dbReference type="InterPro" id="IPR001073">
    <property type="entry name" value="C1q_dom"/>
</dbReference>
<reference evidence="2 3" key="1">
    <citation type="submission" date="2022-12" db="EMBL/GenBank/DDBJ databases">
        <title>Chromosome-level genome of Tegillarca granosa.</title>
        <authorList>
            <person name="Kim J."/>
        </authorList>
    </citation>
    <scope>NUCLEOTIDE SEQUENCE [LARGE SCALE GENOMIC DNA]</scope>
    <source>
        <strain evidence="2">Teg-2019</strain>
        <tissue evidence="2">Adductor muscle</tissue>
    </source>
</reference>
<organism evidence="2 3">
    <name type="scientific">Tegillarca granosa</name>
    <name type="common">Malaysian cockle</name>
    <name type="synonym">Anadara granosa</name>
    <dbReference type="NCBI Taxonomy" id="220873"/>
    <lineage>
        <taxon>Eukaryota</taxon>
        <taxon>Metazoa</taxon>
        <taxon>Spiralia</taxon>
        <taxon>Lophotrochozoa</taxon>
        <taxon>Mollusca</taxon>
        <taxon>Bivalvia</taxon>
        <taxon>Autobranchia</taxon>
        <taxon>Pteriomorphia</taxon>
        <taxon>Arcoida</taxon>
        <taxon>Arcoidea</taxon>
        <taxon>Arcidae</taxon>
        <taxon>Tegillarca</taxon>
    </lineage>
</organism>
<dbReference type="EMBL" id="JARBDR010000921">
    <property type="protein sequence ID" value="KAJ8299633.1"/>
    <property type="molecule type" value="Genomic_DNA"/>
</dbReference>
<evidence type="ECO:0000313" key="3">
    <source>
        <dbReference type="Proteomes" id="UP001217089"/>
    </source>
</evidence>
<dbReference type="Proteomes" id="UP001217089">
    <property type="component" value="Unassembled WGS sequence"/>
</dbReference>
<proteinExistence type="predicted"/>
<feature type="domain" description="C1q" evidence="1">
    <location>
        <begin position="6"/>
        <end position="56"/>
    </location>
</feature>
<comment type="caution">
    <text evidence="2">The sequence shown here is derived from an EMBL/GenBank/DDBJ whole genome shotgun (WGS) entry which is preliminary data.</text>
</comment>
<dbReference type="Pfam" id="PF00386">
    <property type="entry name" value="C1q"/>
    <property type="match status" value="1"/>
</dbReference>
<name>A0ABQ9E2E4_TEGGR</name>
<protein>
    <recommendedName>
        <fullName evidence="1">C1q domain-containing protein</fullName>
    </recommendedName>
</protein>
<sequence length="61" mass="6889">MIGVVRSEITKDLDTGTKVIVLKLMASDAVYLKNQVNHGLWTDRNYAFNTFSGFLIKQITI</sequence>
<dbReference type="InterPro" id="IPR008983">
    <property type="entry name" value="Tumour_necrosis_fac-like_dom"/>
</dbReference>
<evidence type="ECO:0000259" key="1">
    <source>
        <dbReference type="Pfam" id="PF00386"/>
    </source>
</evidence>
<accession>A0ABQ9E2E4</accession>
<keyword evidence="3" id="KW-1185">Reference proteome</keyword>
<evidence type="ECO:0000313" key="2">
    <source>
        <dbReference type="EMBL" id="KAJ8299633.1"/>
    </source>
</evidence>
<dbReference type="Gene3D" id="2.60.120.40">
    <property type="match status" value="1"/>
</dbReference>
<dbReference type="SUPFAM" id="SSF49842">
    <property type="entry name" value="TNF-like"/>
    <property type="match status" value="1"/>
</dbReference>